<dbReference type="Gene3D" id="3.40.640.10">
    <property type="entry name" value="Type I PLP-dependent aspartate aminotransferase-like (Major domain)"/>
    <property type="match status" value="1"/>
</dbReference>
<dbReference type="RefSeq" id="XP_013315437.1">
    <property type="nucleotide sequence ID" value="XM_013459983.1"/>
</dbReference>
<dbReference type="PANTHER" id="PTHR43094">
    <property type="entry name" value="AMINOTRANSFERASE"/>
    <property type="match status" value="1"/>
</dbReference>
<dbReference type="OrthoDB" id="5419315at2759"/>
<dbReference type="AlphaFoldDB" id="A0A0D2EHE6"/>
<keyword evidence="6" id="KW-1185">Reference proteome</keyword>
<evidence type="ECO:0000256" key="1">
    <source>
        <dbReference type="ARBA" id="ARBA00001933"/>
    </source>
</evidence>
<evidence type="ECO:0000313" key="5">
    <source>
        <dbReference type="EMBL" id="KIW54853.1"/>
    </source>
</evidence>
<evidence type="ECO:0000256" key="4">
    <source>
        <dbReference type="RuleBase" id="RU003560"/>
    </source>
</evidence>
<dbReference type="PANTHER" id="PTHR43094:SF1">
    <property type="entry name" value="AMINOTRANSFERASE CLASS-III"/>
    <property type="match status" value="1"/>
</dbReference>
<protein>
    <recommendedName>
        <fullName evidence="7">Aminotransferase</fullName>
    </recommendedName>
</protein>
<organism evidence="5 6">
    <name type="scientific">Exophiala xenobiotica</name>
    <dbReference type="NCBI Taxonomy" id="348802"/>
    <lineage>
        <taxon>Eukaryota</taxon>
        <taxon>Fungi</taxon>
        <taxon>Dikarya</taxon>
        <taxon>Ascomycota</taxon>
        <taxon>Pezizomycotina</taxon>
        <taxon>Eurotiomycetes</taxon>
        <taxon>Chaetothyriomycetidae</taxon>
        <taxon>Chaetothyriales</taxon>
        <taxon>Herpotrichiellaceae</taxon>
        <taxon>Exophiala</taxon>
    </lineage>
</organism>
<keyword evidence="3 4" id="KW-0663">Pyridoxal phosphate</keyword>
<evidence type="ECO:0000313" key="6">
    <source>
        <dbReference type="Proteomes" id="UP000054342"/>
    </source>
</evidence>
<name>A0A0D2EHE6_9EURO</name>
<evidence type="ECO:0000256" key="3">
    <source>
        <dbReference type="ARBA" id="ARBA00022898"/>
    </source>
</evidence>
<dbReference type="InterPro" id="IPR015424">
    <property type="entry name" value="PyrdxlP-dep_Trfase"/>
</dbReference>
<dbReference type="EMBL" id="KN847320">
    <property type="protein sequence ID" value="KIW54853.1"/>
    <property type="molecule type" value="Genomic_DNA"/>
</dbReference>
<accession>A0A0D2EHE6</accession>
<dbReference type="GeneID" id="25329094"/>
<dbReference type="InterPro" id="IPR005814">
    <property type="entry name" value="Aminotrans_3"/>
</dbReference>
<dbReference type="NCBIfam" id="NF005685">
    <property type="entry name" value="PRK07483.1"/>
    <property type="match status" value="1"/>
</dbReference>
<dbReference type="SUPFAM" id="SSF53383">
    <property type="entry name" value="PLP-dependent transferases"/>
    <property type="match status" value="1"/>
</dbReference>
<sequence>MANVTSTIVADLAHNVNTTPFKDAQAAKVDVTEFYDTAASDHQAQPASSVSSILHAKLERKPATVTASKGNYLYTSDGAEIFDATCGAAVACIGHNDPRVKDAIVKQLDTVEYCYAPFFATDAAEQVASMLTDSTGGDMSKVFIVSSGTEAVEAGLKLARQYFTELLPQPQLQRTKFIARRQSYHGNTLGSLSVGYHAGRRAIYEPILGTNSNEEYVAQLAQELDDTFQSLGPDTVCAFIAETVAGLTLGCVPPVPGYLRAMKDVCDRHGALFILDEVMSGMGRTGTMHAWSQESESPLDTPYGVVVPDLQTVAKGLGAGYAPIGALLVNKRVVDVLSHGTGAFAHSQTYQGHPVACAAANRVQQIIREENLLENVRVMGEKLGKSLTERLGAHKNVGDIRGRGLLWGLEFVESKSTKKPFPPSDQIAAKIHNTGFKPDFGISLLPGTGVVDGHSGDVIVLAPAYNITAADVEIIVDRAERAVRAVLG</sequence>
<dbReference type="CDD" id="cd00610">
    <property type="entry name" value="OAT_like"/>
    <property type="match status" value="1"/>
</dbReference>
<dbReference type="HOGENOM" id="CLU_016922_4_0_1"/>
<proteinExistence type="inferred from homology"/>
<dbReference type="GO" id="GO:0030170">
    <property type="term" value="F:pyridoxal phosphate binding"/>
    <property type="evidence" value="ECO:0007669"/>
    <property type="project" value="InterPro"/>
</dbReference>
<dbReference type="InterPro" id="IPR015422">
    <property type="entry name" value="PyrdxlP-dep_Trfase_small"/>
</dbReference>
<dbReference type="STRING" id="348802.A0A0D2EHE6"/>
<dbReference type="InterPro" id="IPR015421">
    <property type="entry name" value="PyrdxlP-dep_Trfase_major"/>
</dbReference>
<dbReference type="Pfam" id="PF00202">
    <property type="entry name" value="Aminotran_3"/>
    <property type="match status" value="1"/>
</dbReference>
<dbReference type="GO" id="GO:0005829">
    <property type="term" value="C:cytosol"/>
    <property type="evidence" value="ECO:0007669"/>
    <property type="project" value="TreeGrafter"/>
</dbReference>
<dbReference type="GO" id="GO:0008483">
    <property type="term" value="F:transaminase activity"/>
    <property type="evidence" value="ECO:0007669"/>
    <property type="project" value="InterPro"/>
</dbReference>
<evidence type="ECO:0008006" key="7">
    <source>
        <dbReference type="Google" id="ProtNLM"/>
    </source>
</evidence>
<dbReference type="FunFam" id="3.40.640.10:FF:000004">
    <property type="entry name" value="Acetylornithine aminotransferase"/>
    <property type="match status" value="1"/>
</dbReference>
<dbReference type="Proteomes" id="UP000054342">
    <property type="component" value="Unassembled WGS sequence"/>
</dbReference>
<reference evidence="5 6" key="1">
    <citation type="submission" date="2015-01" db="EMBL/GenBank/DDBJ databases">
        <title>The Genome Sequence of Exophiala xenobiotica CBS118157.</title>
        <authorList>
            <consortium name="The Broad Institute Genomics Platform"/>
            <person name="Cuomo C."/>
            <person name="de Hoog S."/>
            <person name="Gorbushina A."/>
            <person name="Stielow B."/>
            <person name="Teixiera M."/>
            <person name="Abouelleil A."/>
            <person name="Chapman S.B."/>
            <person name="Priest M."/>
            <person name="Young S.K."/>
            <person name="Wortman J."/>
            <person name="Nusbaum C."/>
            <person name="Birren B."/>
        </authorList>
    </citation>
    <scope>NUCLEOTIDE SEQUENCE [LARGE SCALE GENOMIC DNA]</scope>
    <source>
        <strain evidence="5 6">CBS 118157</strain>
    </source>
</reference>
<dbReference type="Gene3D" id="3.90.1150.10">
    <property type="entry name" value="Aspartate Aminotransferase, domain 1"/>
    <property type="match status" value="1"/>
</dbReference>
<gene>
    <name evidence="5" type="ORF">PV05_07186</name>
</gene>
<evidence type="ECO:0000256" key="2">
    <source>
        <dbReference type="ARBA" id="ARBA00008954"/>
    </source>
</evidence>
<comment type="similarity">
    <text evidence="2 4">Belongs to the class-III pyridoxal-phosphate-dependent aminotransferase family.</text>
</comment>
<comment type="cofactor">
    <cofactor evidence="1">
        <name>pyridoxal 5'-phosphate</name>
        <dbReference type="ChEBI" id="CHEBI:597326"/>
    </cofactor>
</comment>